<protein>
    <submittedName>
        <fullName evidence="5">Heme exporter protein CcmA</fullName>
    </submittedName>
</protein>
<dbReference type="GeneID" id="5411545"/>
<dbReference type="InterPro" id="IPR003593">
    <property type="entry name" value="AAA+_ATPase"/>
</dbReference>
<reference evidence="6" key="1">
    <citation type="journal article" date="2015" name="Microbiology">
        <title>Genome of Methanoregula boonei 6A8 reveals adaptations to oligotrophic peatland environments.</title>
        <authorList>
            <person name="Braeuer S."/>
            <person name="Cadillo-Quiroz H."/>
            <person name="Kyrpides N."/>
            <person name="Woyke T."/>
            <person name="Goodwin L."/>
            <person name="Detter C."/>
            <person name="Podell S."/>
            <person name="Yavitt J.B."/>
            <person name="Zinder S.H."/>
        </authorList>
    </citation>
    <scope>NUCLEOTIDE SEQUENCE [LARGE SCALE GENOMIC DNA]</scope>
    <source>
        <strain evidence="6">DSM 21154 / JCM 14090 / 6A8</strain>
    </source>
</reference>
<dbReference type="GO" id="GO:0005524">
    <property type="term" value="F:ATP binding"/>
    <property type="evidence" value="ECO:0007669"/>
    <property type="project" value="UniProtKB-KW"/>
</dbReference>
<dbReference type="OrthoDB" id="31298at2157"/>
<dbReference type="InterPro" id="IPR003439">
    <property type="entry name" value="ABC_transporter-like_ATP-bd"/>
</dbReference>
<evidence type="ECO:0000256" key="1">
    <source>
        <dbReference type="ARBA" id="ARBA00022448"/>
    </source>
</evidence>
<evidence type="ECO:0000256" key="3">
    <source>
        <dbReference type="ARBA" id="ARBA00022840"/>
    </source>
</evidence>
<sequence>MIEVSGLVKTYPAGRKEFRLFDGLSFSSEKGEFVLITGRSGSGKTTLLNILGGLTRPTAGSVKINGREISQMDDDESSAFRSKTIGFVFQFPGLLSALSALENVTLPQSLAGHPANADAARALLDRVGLSGKEDASPAYLSGGELKRVAIARALVNQPALILADEPTADLDVETEREIMELFAGIHAAGTTIVMVTHNPDLAAYASRVLRMERGGLTEKTP</sequence>
<dbReference type="RefSeq" id="WP_011991176.1">
    <property type="nucleotide sequence ID" value="NC_009712.1"/>
</dbReference>
<dbReference type="PROSITE" id="PS50893">
    <property type="entry name" value="ABC_TRANSPORTER_2"/>
    <property type="match status" value="1"/>
</dbReference>
<dbReference type="GO" id="GO:0005886">
    <property type="term" value="C:plasma membrane"/>
    <property type="evidence" value="ECO:0007669"/>
    <property type="project" value="TreeGrafter"/>
</dbReference>
<dbReference type="SMART" id="SM00382">
    <property type="entry name" value="AAA"/>
    <property type="match status" value="1"/>
</dbReference>
<evidence type="ECO:0000313" key="5">
    <source>
        <dbReference type="EMBL" id="ABS54688.1"/>
    </source>
</evidence>
<dbReference type="InterPro" id="IPR017871">
    <property type="entry name" value="ABC_transporter-like_CS"/>
</dbReference>
<keyword evidence="1" id="KW-0813">Transport</keyword>
<evidence type="ECO:0000256" key="2">
    <source>
        <dbReference type="ARBA" id="ARBA00022741"/>
    </source>
</evidence>
<organism evidence="5 6">
    <name type="scientific">Methanoregula boonei (strain DSM 21154 / JCM 14090 / 6A8)</name>
    <dbReference type="NCBI Taxonomy" id="456442"/>
    <lineage>
        <taxon>Archaea</taxon>
        <taxon>Methanobacteriati</taxon>
        <taxon>Methanobacteriota</taxon>
        <taxon>Stenosarchaea group</taxon>
        <taxon>Methanomicrobia</taxon>
        <taxon>Methanomicrobiales</taxon>
        <taxon>Methanoregulaceae</taxon>
        <taxon>Methanoregula</taxon>
    </lineage>
</organism>
<dbReference type="GO" id="GO:0098796">
    <property type="term" value="C:membrane protein complex"/>
    <property type="evidence" value="ECO:0007669"/>
    <property type="project" value="UniProtKB-ARBA"/>
</dbReference>
<keyword evidence="6" id="KW-1185">Reference proteome</keyword>
<name>A7I4M7_METB6</name>
<dbReference type="Gene3D" id="3.40.50.300">
    <property type="entry name" value="P-loop containing nucleotide triphosphate hydrolases"/>
    <property type="match status" value="1"/>
</dbReference>
<dbReference type="AlphaFoldDB" id="A7I4M7"/>
<dbReference type="CDD" id="cd03255">
    <property type="entry name" value="ABC_MJ0796_LolCDE_FtsE"/>
    <property type="match status" value="1"/>
</dbReference>
<dbReference type="FunFam" id="3.40.50.300:FF:000032">
    <property type="entry name" value="Export ABC transporter ATP-binding protein"/>
    <property type="match status" value="1"/>
</dbReference>
<keyword evidence="2" id="KW-0547">Nucleotide-binding</keyword>
<dbReference type="PROSITE" id="PS00211">
    <property type="entry name" value="ABC_TRANSPORTER_1"/>
    <property type="match status" value="1"/>
</dbReference>
<dbReference type="GO" id="GO:0022857">
    <property type="term" value="F:transmembrane transporter activity"/>
    <property type="evidence" value="ECO:0007669"/>
    <property type="project" value="UniProtKB-ARBA"/>
</dbReference>
<dbReference type="Pfam" id="PF00005">
    <property type="entry name" value="ABC_tran"/>
    <property type="match status" value="1"/>
</dbReference>
<evidence type="ECO:0000259" key="4">
    <source>
        <dbReference type="PROSITE" id="PS50893"/>
    </source>
</evidence>
<dbReference type="EMBL" id="CP000780">
    <property type="protein sequence ID" value="ABS54688.1"/>
    <property type="molecule type" value="Genomic_DNA"/>
</dbReference>
<accession>A7I4M7</accession>
<dbReference type="eggNOG" id="arCOG00922">
    <property type="taxonomic scope" value="Archaea"/>
</dbReference>
<dbReference type="HOGENOM" id="CLU_000604_1_22_2"/>
<dbReference type="PANTHER" id="PTHR24220:SF86">
    <property type="entry name" value="ABC TRANSPORTER ABCH.1"/>
    <property type="match status" value="1"/>
</dbReference>
<dbReference type="PANTHER" id="PTHR24220">
    <property type="entry name" value="IMPORT ATP-BINDING PROTEIN"/>
    <property type="match status" value="1"/>
</dbReference>
<dbReference type="InterPro" id="IPR017911">
    <property type="entry name" value="MacB-like_ATP-bd"/>
</dbReference>
<evidence type="ECO:0000313" key="6">
    <source>
        <dbReference type="Proteomes" id="UP000002408"/>
    </source>
</evidence>
<dbReference type="InterPro" id="IPR015854">
    <property type="entry name" value="ABC_transpr_LolD-like"/>
</dbReference>
<dbReference type="GO" id="GO:0016887">
    <property type="term" value="F:ATP hydrolysis activity"/>
    <property type="evidence" value="ECO:0007669"/>
    <property type="project" value="InterPro"/>
</dbReference>
<dbReference type="STRING" id="456442.Mboo_0165"/>
<dbReference type="Proteomes" id="UP000002408">
    <property type="component" value="Chromosome"/>
</dbReference>
<proteinExistence type="predicted"/>
<keyword evidence="3" id="KW-0067">ATP-binding</keyword>
<feature type="domain" description="ABC transporter" evidence="4">
    <location>
        <begin position="2"/>
        <end position="220"/>
    </location>
</feature>
<gene>
    <name evidence="5" type="ordered locus">Mboo_0165</name>
</gene>
<dbReference type="SUPFAM" id="SSF52540">
    <property type="entry name" value="P-loop containing nucleoside triphosphate hydrolases"/>
    <property type="match status" value="1"/>
</dbReference>
<dbReference type="KEGG" id="mbn:Mboo_0165"/>
<dbReference type="InterPro" id="IPR027417">
    <property type="entry name" value="P-loop_NTPase"/>
</dbReference>